<comment type="caution">
    <text evidence="4">The sequence shown here is derived from an EMBL/GenBank/DDBJ whole genome shotgun (WGS) entry which is preliminary data.</text>
</comment>
<dbReference type="InterPro" id="IPR020845">
    <property type="entry name" value="AMP-binding_CS"/>
</dbReference>
<dbReference type="GO" id="GO:0016020">
    <property type="term" value="C:membrane"/>
    <property type="evidence" value="ECO:0007669"/>
    <property type="project" value="TreeGrafter"/>
</dbReference>
<keyword evidence="1" id="KW-0547">Nucleotide-binding</keyword>
<evidence type="ECO:0000256" key="1">
    <source>
        <dbReference type="ARBA" id="ARBA00022741"/>
    </source>
</evidence>
<dbReference type="RefSeq" id="WP_109763583.1">
    <property type="nucleotide sequence ID" value="NZ_QGGU01000006.1"/>
</dbReference>
<dbReference type="OrthoDB" id="9803968at2"/>
<keyword evidence="5" id="KW-1185">Reference proteome</keyword>
<evidence type="ECO:0000313" key="5">
    <source>
        <dbReference type="Proteomes" id="UP000245790"/>
    </source>
</evidence>
<dbReference type="Pfam" id="PF23562">
    <property type="entry name" value="AMP-binding_C_3"/>
    <property type="match status" value="1"/>
</dbReference>
<dbReference type="PANTHER" id="PTHR43272">
    <property type="entry name" value="LONG-CHAIN-FATTY-ACID--COA LIGASE"/>
    <property type="match status" value="1"/>
</dbReference>
<dbReference type="Pfam" id="PF00501">
    <property type="entry name" value="AMP-binding"/>
    <property type="match status" value="1"/>
</dbReference>
<dbReference type="AlphaFoldDB" id="A0A316G8Y3"/>
<name>A0A316G8Y3_9GAMM</name>
<protein>
    <submittedName>
        <fullName evidence="4">Long-subunit acyl-CoA synthetase (AMP-forming)</fullName>
    </submittedName>
</protein>
<evidence type="ECO:0000313" key="4">
    <source>
        <dbReference type="EMBL" id="PWK50927.1"/>
    </source>
</evidence>
<dbReference type="InterPro" id="IPR000873">
    <property type="entry name" value="AMP-dep_synth/lig_dom"/>
</dbReference>
<feature type="domain" description="AMP-dependent synthetase/ligase" evidence="3">
    <location>
        <begin position="29"/>
        <end position="403"/>
    </location>
</feature>
<dbReference type="GO" id="GO:0004467">
    <property type="term" value="F:long-chain fatty acid-CoA ligase activity"/>
    <property type="evidence" value="ECO:0007669"/>
    <property type="project" value="TreeGrafter"/>
</dbReference>
<evidence type="ECO:0000256" key="2">
    <source>
        <dbReference type="ARBA" id="ARBA00022840"/>
    </source>
</evidence>
<dbReference type="Proteomes" id="UP000245790">
    <property type="component" value="Unassembled WGS sequence"/>
</dbReference>
<evidence type="ECO:0000259" key="3">
    <source>
        <dbReference type="Pfam" id="PF00501"/>
    </source>
</evidence>
<gene>
    <name evidence="4" type="ORF">C8D97_106220</name>
</gene>
<organism evidence="4 5">
    <name type="scientific">Pleionea mediterranea</name>
    <dbReference type="NCBI Taxonomy" id="523701"/>
    <lineage>
        <taxon>Bacteria</taxon>
        <taxon>Pseudomonadati</taxon>
        <taxon>Pseudomonadota</taxon>
        <taxon>Gammaproteobacteria</taxon>
        <taxon>Oceanospirillales</taxon>
        <taxon>Pleioneaceae</taxon>
        <taxon>Pleionea</taxon>
    </lineage>
</organism>
<dbReference type="Gene3D" id="3.40.50.12780">
    <property type="entry name" value="N-terminal domain of ligase-like"/>
    <property type="match status" value="1"/>
</dbReference>
<dbReference type="EMBL" id="QGGU01000006">
    <property type="protein sequence ID" value="PWK50927.1"/>
    <property type="molecule type" value="Genomic_DNA"/>
</dbReference>
<dbReference type="GO" id="GO:0005524">
    <property type="term" value="F:ATP binding"/>
    <property type="evidence" value="ECO:0007669"/>
    <property type="project" value="UniProtKB-KW"/>
</dbReference>
<accession>A0A316G8Y3</accession>
<sequence>MSASDSIDKNNQQNTQSLTGFHSPVERLKHWQHHTPEAIFLRQPDGKQWQEYSFQTVWHQASCIAHSLSDLPPRSHIAIYSLNCAHWFIADLAILMAGHISVPIYPTAGEKTISYILNHADIELAFVGKLFDWQARSHCFSNIKLISMFDRKMAEPKTAIPYIDDLIAQHSPLEHVYEANAEELATIVYTSGTTGDPKGVRLSYRAISSALNSVEKVFEIRQSDRFFSYLPLAHVAERMAVEMCAVYFGAQVSFVQSLDQFASNLQSVKPTIFFAVPRIWLKLKQKVEARLGGRYIANCLFRMPYIGNFLKQTVLKKLGLSETRLALSAAASLPRSTLNWFDKIGIEICEAYGLSETCGFSHINLPGKRRAGTVGQPFPDALCTIASNGEVLLSNPSLMDGYHKQEELSAQAVQDDWFRTGDLGEIDEDGYLTITGRVKDIFKTSKGKYVSPVPLEKQLTGELEADHLCVLGANLPYPVVVAVVLSAWSDSFKKSYTKHVKQCLEALNKTLEKHEQIKGMLIVNEDWTVENELITPTLKLRRQKVEQRYEQELASIFDTKNTVVWRDISHLNVT</sequence>
<dbReference type="PANTHER" id="PTHR43272:SF33">
    <property type="entry name" value="AMP-BINDING DOMAIN-CONTAINING PROTEIN-RELATED"/>
    <property type="match status" value="1"/>
</dbReference>
<dbReference type="SUPFAM" id="SSF56801">
    <property type="entry name" value="Acetyl-CoA synthetase-like"/>
    <property type="match status" value="1"/>
</dbReference>
<dbReference type="InterPro" id="IPR042099">
    <property type="entry name" value="ANL_N_sf"/>
</dbReference>
<keyword evidence="2" id="KW-0067">ATP-binding</keyword>
<proteinExistence type="predicted"/>
<reference evidence="4 5" key="1">
    <citation type="submission" date="2018-05" db="EMBL/GenBank/DDBJ databases">
        <title>Genomic Encyclopedia of Type Strains, Phase IV (KMG-IV): sequencing the most valuable type-strain genomes for metagenomic binning, comparative biology and taxonomic classification.</title>
        <authorList>
            <person name="Goeker M."/>
        </authorList>
    </citation>
    <scope>NUCLEOTIDE SEQUENCE [LARGE SCALE GENOMIC DNA]</scope>
    <source>
        <strain evidence="4 5">DSM 25350</strain>
    </source>
</reference>
<dbReference type="PROSITE" id="PS00455">
    <property type="entry name" value="AMP_BINDING"/>
    <property type="match status" value="1"/>
</dbReference>